<protein>
    <submittedName>
        <fullName evidence="1">Uncharacterized protein</fullName>
    </submittedName>
</protein>
<dbReference type="Proteomes" id="UP001432322">
    <property type="component" value="Unassembled WGS sequence"/>
</dbReference>
<evidence type="ECO:0000313" key="2">
    <source>
        <dbReference type="Proteomes" id="UP001432322"/>
    </source>
</evidence>
<proteinExistence type="predicted"/>
<dbReference type="EMBL" id="BTSY01000004">
    <property type="protein sequence ID" value="GMT25589.1"/>
    <property type="molecule type" value="Genomic_DNA"/>
</dbReference>
<comment type="caution">
    <text evidence="1">The sequence shown here is derived from an EMBL/GenBank/DDBJ whole genome shotgun (WGS) entry which is preliminary data.</text>
</comment>
<accession>A0AAV5W4B0</accession>
<organism evidence="1 2">
    <name type="scientific">Pristionchus fissidentatus</name>
    <dbReference type="NCBI Taxonomy" id="1538716"/>
    <lineage>
        <taxon>Eukaryota</taxon>
        <taxon>Metazoa</taxon>
        <taxon>Ecdysozoa</taxon>
        <taxon>Nematoda</taxon>
        <taxon>Chromadorea</taxon>
        <taxon>Rhabditida</taxon>
        <taxon>Rhabditina</taxon>
        <taxon>Diplogasteromorpha</taxon>
        <taxon>Diplogasteroidea</taxon>
        <taxon>Neodiplogasteridae</taxon>
        <taxon>Pristionchus</taxon>
    </lineage>
</organism>
<evidence type="ECO:0000313" key="1">
    <source>
        <dbReference type="EMBL" id="GMT25589.1"/>
    </source>
</evidence>
<gene>
    <name evidence="1" type="ORF">PFISCL1PPCAC_16886</name>
</gene>
<feature type="non-terminal residue" evidence="1">
    <location>
        <position position="1"/>
    </location>
</feature>
<keyword evidence="2" id="KW-1185">Reference proteome</keyword>
<sequence length="140" mass="15855">ILIGFAFLFFAYQSTFKGNQSTRTIHATKFSSMHQDLLSGRRQLILPEITKDLFNQTELSTLMCHSSRLIVVKTVMDALEIICQDSSKLSVVYLDELHIFTTSELAKKCSVNEIIVDKERGTPFPWLTTSLVSGDSLFFL</sequence>
<dbReference type="AlphaFoldDB" id="A0AAV5W4B0"/>
<reference evidence="1" key="1">
    <citation type="submission" date="2023-10" db="EMBL/GenBank/DDBJ databases">
        <title>Genome assembly of Pristionchus species.</title>
        <authorList>
            <person name="Yoshida K."/>
            <person name="Sommer R.J."/>
        </authorList>
    </citation>
    <scope>NUCLEOTIDE SEQUENCE</scope>
    <source>
        <strain evidence="1">RS5133</strain>
    </source>
</reference>
<name>A0AAV5W4B0_9BILA</name>
<feature type="non-terminal residue" evidence="1">
    <location>
        <position position="140"/>
    </location>
</feature>